<evidence type="ECO:0000256" key="9">
    <source>
        <dbReference type="HAMAP-Rule" id="MF_01924"/>
    </source>
</evidence>
<dbReference type="PANTHER" id="PTHR43126:SF2">
    <property type="entry name" value="D-ALANYL-D-ALANINE DIPEPTIDASE"/>
    <property type="match status" value="1"/>
</dbReference>
<dbReference type="Pfam" id="PF01427">
    <property type="entry name" value="Peptidase_M15"/>
    <property type="match status" value="1"/>
</dbReference>
<dbReference type="EC" id="3.4.13.22" evidence="9 10"/>
<dbReference type="GO" id="GO:0008237">
    <property type="term" value="F:metallopeptidase activity"/>
    <property type="evidence" value="ECO:0007669"/>
    <property type="project" value="UniProtKB-KW"/>
</dbReference>
<feature type="site" description="Transition state stabilizer" evidence="9">
    <location>
        <position position="104"/>
    </location>
</feature>
<comment type="catalytic activity">
    <reaction evidence="1 9 10">
        <text>D-alanyl-D-alanine + H2O = 2 D-alanine</text>
        <dbReference type="Rhea" id="RHEA:20661"/>
        <dbReference type="ChEBI" id="CHEBI:15377"/>
        <dbReference type="ChEBI" id="CHEBI:57416"/>
        <dbReference type="ChEBI" id="CHEBI:57822"/>
        <dbReference type="EC" id="3.4.13.22"/>
    </reaction>
</comment>
<dbReference type="GO" id="GO:0006508">
    <property type="term" value="P:proteolysis"/>
    <property type="evidence" value="ECO:0007669"/>
    <property type="project" value="UniProtKB-KW"/>
</dbReference>
<evidence type="ECO:0000313" key="12">
    <source>
        <dbReference type="Proteomes" id="UP000431269"/>
    </source>
</evidence>
<evidence type="ECO:0000256" key="5">
    <source>
        <dbReference type="ARBA" id="ARBA00022833"/>
    </source>
</evidence>
<keyword evidence="12" id="KW-1185">Reference proteome</keyword>
<dbReference type="GO" id="GO:0071555">
    <property type="term" value="P:cell wall organization"/>
    <property type="evidence" value="ECO:0007669"/>
    <property type="project" value="UniProtKB-KW"/>
</dbReference>
<reference evidence="12" key="1">
    <citation type="submission" date="2019-12" db="EMBL/GenBank/DDBJ databases">
        <title>Complete genome of Terracaulis silvestris 0127_4.</title>
        <authorList>
            <person name="Vieira S."/>
            <person name="Riedel T."/>
            <person name="Sproer C."/>
            <person name="Pascual J."/>
            <person name="Boedeker C."/>
            <person name="Overmann J."/>
        </authorList>
    </citation>
    <scope>NUCLEOTIDE SEQUENCE [LARGE SCALE GENOMIC DNA]</scope>
    <source>
        <strain evidence="12">0127_4</strain>
    </source>
</reference>
<evidence type="ECO:0000313" key="11">
    <source>
        <dbReference type="EMBL" id="QGZ94173.1"/>
    </source>
</evidence>
<keyword evidence="4 9" id="KW-0378">Hydrolase</keyword>
<evidence type="ECO:0000256" key="3">
    <source>
        <dbReference type="ARBA" id="ARBA00022723"/>
    </source>
</evidence>
<dbReference type="InterPro" id="IPR000755">
    <property type="entry name" value="A_A_dipeptidase"/>
</dbReference>
<keyword evidence="7 9" id="KW-0482">Metalloprotease</keyword>
<dbReference type="PANTHER" id="PTHR43126">
    <property type="entry name" value="D-ALANYL-D-ALANINE DIPEPTIDASE"/>
    <property type="match status" value="1"/>
</dbReference>
<dbReference type="HAMAP" id="MF_01924">
    <property type="entry name" value="A_A_dipeptidase"/>
    <property type="match status" value="1"/>
</dbReference>
<accession>A0A6I6MSP8</accession>
<feature type="binding site" evidence="9">
    <location>
        <position position="231"/>
    </location>
    <ligand>
        <name>Zn(2+)</name>
        <dbReference type="ChEBI" id="CHEBI:29105"/>
        <note>catalytic</note>
    </ligand>
</feature>
<dbReference type="GO" id="GO:0008270">
    <property type="term" value="F:zinc ion binding"/>
    <property type="evidence" value="ECO:0007669"/>
    <property type="project" value="UniProtKB-UniRule"/>
</dbReference>
<comment type="similarity">
    <text evidence="9 10">Belongs to the peptidase M15D family.</text>
</comment>
<dbReference type="RefSeq" id="WP_158765133.1">
    <property type="nucleotide sequence ID" value="NZ_CP047045.1"/>
</dbReference>
<dbReference type="EMBL" id="CP047045">
    <property type="protein sequence ID" value="QGZ94173.1"/>
    <property type="molecule type" value="Genomic_DNA"/>
</dbReference>
<keyword evidence="2 9" id="KW-0645">Protease</keyword>
<proteinExistence type="inferred from homology"/>
<keyword evidence="3 9" id="KW-0479">Metal-binding</keyword>
<evidence type="ECO:0000256" key="6">
    <source>
        <dbReference type="ARBA" id="ARBA00022997"/>
    </source>
</evidence>
<keyword evidence="5 9" id="KW-0862">Zinc</keyword>
<evidence type="ECO:0000256" key="7">
    <source>
        <dbReference type="ARBA" id="ARBA00023049"/>
    </source>
</evidence>
<dbReference type="InterPro" id="IPR009045">
    <property type="entry name" value="Zn_M74/Hedgehog-like"/>
</dbReference>
<evidence type="ECO:0000256" key="4">
    <source>
        <dbReference type="ARBA" id="ARBA00022801"/>
    </source>
</evidence>
<evidence type="ECO:0000256" key="8">
    <source>
        <dbReference type="ARBA" id="ARBA00023316"/>
    </source>
</evidence>
<feature type="active site" description="Proton donor/acceptor" evidence="9">
    <location>
        <position position="228"/>
    </location>
</feature>
<dbReference type="PIRSF" id="PIRSF026671">
    <property type="entry name" value="AA_dipeptidase"/>
    <property type="match status" value="1"/>
</dbReference>
<comment type="cofactor">
    <cofactor evidence="9">
        <name>Zn(2+)</name>
        <dbReference type="ChEBI" id="CHEBI:29105"/>
    </cofactor>
    <text evidence="9">Binds 1 zinc ion per subunit.</text>
</comment>
<evidence type="ECO:0000256" key="2">
    <source>
        <dbReference type="ARBA" id="ARBA00022670"/>
    </source>
</evidence>
<dbReference type="SUPFAM" id="SSF55166">
    <property type="entry name" value="Hedgehog/DD-peptidase"/>
    <property type="match status" value="1"/>
</dbReference>
<sequence>MSVFGTLQALREKPIPAPREKRGYRDIPIDVSGASNKEPIVRADAFDIAGENYYASTRNPPYYHAVPGAIDVIAMREGAAKRLRDVNAKLAAAELELWVFDAWRPQAVQIYFHDQWFPRVLKQRDPSLSGDALLAQVETYWAAPSAGADAPSPHATGGAIDLTIRWRGGDPLWMGSLFDDASEIAHTAHFEGAATDAAFSFSAEEARANRRLLYWLMREAGFASNPNEWWHFSYGDQMWAQQAGAPAALYSGADYTP</sequence>
<dbReference type="Gene3D" id="3.30.1380.10">
    <property type="match status" value="1"/>
</dbReference>
<evidence type="ECO:0000256" key="1">
    <source>
        <dbReference type="ARBA" id="ARBA00001362"/>
    </source>
</evidence>
<comment type="function">
    <text evidence="9 10">Catalyzes hydrolysis of the D-alanyl-D-alanine dipeptide.</text>
</comment>
<keyword evidence="6 9" id="KW-0224">Dipeptidase</keyword>
<dbReference type="AlphaFoldDB" id="A0A6I6MSP8"/>
<feature type="binding site" evidence="9">
    <location>
        <position position="161"/>
    </location>
    <ligand>
        <name>Zn(2+)</name>
        <dbReference type="ChEBI" id="CHEBI:29105"/>
        <note>catalytic</note>
    </ligand>
</feature>
<evidence type="ECO:0000256" key="10">
    <source>
        <dbReference type="PIRNR" id="PIRNR026671"/>
    </source>
</evidence>
<feature type="binding site" evidence="9">
    <location>
        <position position="154"/>
    </location>
    <ligand>
        <name>Zn(2+)</name>
        <dbReference type="ChEBI" id="CHEBI:29105"/>
        <note>catalytic</note>
    </ligand>
</feature>
<organism evidence="11 12">
    <name type="scientific">Terricaulis silvestris</name>
    <dbReference type="NCBI Taxonomy" id="2686094"/>
    <lineage>
        <taxon>Bacteria</taxon>
        <taxon>Pseudomonadati</taxon>
        <taxon>Pseudomonadota</taxon>
        <taxon>Alphaproteobacteria</taxon>
        <taxon>Caulobacterales</taxon>
        <taxon>Caulobacteraceae</taxon>
        <taxon>Terricaulis</taxon>
    </lineage>
</organism>
<protein>
    <recommendedName>
        <fullName evidence="9 10">D-alanyl-D-alanine dipeptidase</fullName>
        <shortName evidence="9 10">D-Ala-D-Ala dipeptidase</shortName>
        <ecNumber evidence="9 10">3.4.13.22</ecNumber>
    </recommendedName>
</protein>
<dbReference type="Proteomes" id="UP000431269">
    <property type="component" value="Chromosome"/>
</dbReference>
<keyword evidence="8 10" id="KW-0961">Cell wall biogenesis/degradation</keyword>
<name>A0A6I6MSP8_9CAUL</name>
<dbReference type="KEGG" id="tsv:DSM104635_00989"/>
<gene>
    <name evidence="9 11" type="primary">ddpX</name>
    <name evidence="11" type="ORF">DSM104635_00989</name>
</gene>
<dbReference type="GO" id="GO:0160237">
    <property type="term" value="F:D-Ala-D-Ala dipeptidase activity"/>
    <property type="evidence" value="ECO:0007669"/>
    <property type="project" value="UniProtKB-EC"/>
</dbReference>